<dbReference type="SUPFAM" id="SSF50370">
    <property type="entry name" value="Ricin B-like lectins"/>
    <property type="match status" value="1"/>
</dbReference>
<reference evidence="2" key="1">
    <citation type="submission" date="2021-08" db="EMBL/GenBank/DDBJ databases">
        <title>Chromosome-Level Trichoderma cornu-damae using Hi-C Data.</title>
        <authorList>
            <person name="Kim C.S."/>
        </authorList>
    </citation>
    <scope>NUCLEOTIDE SEQUENCE</scope>
    <source>
        <strain evidence="2">KA19-0412C</strain>
    </source>
</reference>
<keyword evidence="3" id="KW-1185">Reference proteome</keyword>
<dbReference type="AlphaFoldDB" id="A0A9P8QK71"/>
<dbReference type="InterPro" id="IPR000772">
    <property type="entry name" value="Ricin_B_lectin"/>
</dbReference>
<evidence type="ECO:0000313" key="3">
    <source>
        <dbReference type="Proteomes" id="UP000827724"/>
    </source>
</evidence>
<dbReference type="Gene3D" id="2.80.10.50">
    <property type="match status" value="1"/>
</dbReference>
<feature type="domain" description="Ricin B lectin" evidence="1">
    <location>
        <begin position="52"/>
        <end position="125"/>
    </location>
</feature>
<dbReference type="EMBL" id="JAIWOZ010000006">
    <property type="protein sequence ID" value="KAH6603837.1"/>
    <property type="molecule type" value="Genomic_DNA"/>
</dbReference>
<dbReference type="Proteomes" id="UP000827724">
    <property type="component" value="Unassembled WGS sequence"/>
</dbReference>
<dbReference type="Pfam" id="PF14200">
    <property type="entry name" value="RicinB_lectin_2"/>
    <property type="match status" value="1"/>
</dbReference>
<dbReference type="InterPro" id="IPR035992">
    <property type="entry name" value="Ricin_B-like_lectins"/>
</dbReference>
<comment type="caution">
    <text evidence="2">The sequence shown here is derived from an EMBL/GenBank/DDBJ whole genome shotgun (WGS) entry which is preliminary data.</text>
</comment>
<dbReference type="OrthoDB" id="4880086at2759"/>
<proteinExistence type="predicted"/>
<evidence type="ECO:0000313" key="2">
    <source>
        <dbReference type="EMBL" id="KAH6603837.1"/>
    </source>
</evidence>
<sequence length="142" mass="15602">MTLKDGIFIIASMLPTNPVLDIYGASNPFNGAIAGVVGLSVLSNTILIKNILKSVLSNVWITAPRDGSVSQVDTSKYDPIYNEDTRWKITNVDSSTYQIESVKFPSHVIDLEYASSADNTHAILYPNQNSVNQIWKFIPVAI</sequence>
<gene>
    <name evidence="2" type="ORF">Trco_007283</name>
</gene>
<name>A0A9P8QK71_9HYPO</name>
<evidence type="ECO:0000259" key="1">
    <source>
        <dbReference type="Pfam" id="PF14200"/>
    </source>
</evidence>
<protein>
    <submittedName>
        <fullName evidence="2">Carbohydrate-binding module family 13</fullName>
    </submittedName>
</protein>
<accession>A0A9P8QK71</accession>
<organism evidence="2 3">
    <name type="scientific">Trichoderma cornu-damae</name>
    <dbReference type="NCBI Taxonomy" id="654480"/>
    <lineage>
        <taxon>Eukaryota</taxon>
        <taxon>Fungi</taxon>
        <taxon>Dikarya</taxon>
        <taxon>Ascomycota</taxon>
        <taxon>Pezizomycotina</taxon>
        <taxon>Sordariomycetes</taxon>
        <taxon>Hypocreomycetidae</taxon>
        <taxon>Hypocreales</taxon>
        <taxon>Hypocreaceae</taxon>
        <taxon>Trichoderma</taxon>
    </lineage>
</organism>